<dbReference type="Proteomes" id="UP000304148">
    <property type="component" value="Chromosome"/>
</dbReference>
<dbReference type="RefSeq" id="WP_138185633.1">
    <property type="nucleotide sequence ID" value="NZ_LS992241.1"/>
</dbReference>
<evidence type="ECO:0000313" key="1">
    <source>
        <dbReference type="EMBL" id="SYX83563.1"/>
    </source>
</evidence>
<organism evidence="1 2">
    <name type="scientific">Paenibacillus alvei</name>
    <name type="common">Bacillus alvei</name>
    <dbReference type="NCBI Taxonomy" id="44250"/>
    <lineage>
        <taxon>Bacteria</taxon>
        <taxon>Bacillati</taxon>
        <taxon>Bacillota</taxon>
        <taxon>Bacilli</taxon>
        <taxon>Bacillales</taxon>
        <taxon>Paenibacillaceae</taxon>
        <taxon>Paenibacillus</taxon>
    </lineage>
</organism>
<dbReference type="EMBL" id="LS992241">
    <property type="protein sequence ID" value="SYX83563.1"/>
    <property type="molecule type" value="Genomic_DNA"/>
</dbReference>
<gene>
    <name evidence="1" type="ORF">PBLR_11985</name>
</gene>
<reference evidence="2" key="1">
    <citation type="submission" date="2018-08" db="EMBL/GenBank/DDBJ databases">
        <authorList>
            <person name="Chevrot R."/>
        </authorList>
    </citation>
    <scope>NUCLEOTIDE SEQUENCE [LARGE SCALE GENOMIC DNA]</scope>
</reference>
<proteinExistence type="predicted"/>
<name>A0A383R9V5_PAEAL</name>
<protein>
    <submittedName>
        <fullName evidence="1">Uncharacterized protein</fullName>
    </submittedName>
</protein>
<dbReference type="AlphaFoldDB" id="A0A383R9V5"/>
<accession>A0A383R9V5</accession>
<sequence length="76" mass="8755">MSDGISIWALKKMPLQQVIQYIGQHSSPDFQARMTNMQEADFEALSPEQAEDRLRDAISGMSEEKYTDYLLELIDE</sequence>
<evidence type="ECO:0000313" key="2">
    <source>
        <dbReference type="Proteomes" id="UP000304148"/>
    </source>
</evidence>